<dbReference type="SUPFAM" id="SSF46785">
    <property type="entry name" value="Winged helix' DNA-binding domain"/>
    <property type="match status" value="1"/>
</dbReference>
<dbReference type="Proteomes" id="UP000554837">
    <property type="component" value="Unassembled WGS sequence"/>
</dbReference>
<dbReference type="Gene3D" id="1.10.10.10">
    <property type="entry name" value="Winged helix-like DNA-binding domain superfamily/Winged helix DNA-binding domain"/>
    <property type="match status" value="1"/>
</dbReference>
<evidence type="ECO:0000313" key="2">
    <source>
        <dbReference type="Proteomes" id="UP000554837"/>
    </source>
</evidence>
<dbReference type="GO" id="GO:0003677">
    <property type="term" value="F:DNA binding"/>
    <property type="evidence" value="ECO:0007669"/>
    <property type="project" value="UniProtKB-KW"/>
</dbReference>
<name>A0A840S4B0_9BURK</name>
<accession>A0A840S4B0</accession>
<comment type="caution">
    <text evidence="1">The sequence shown here is derived from an EMBL/GenBank/DDBJ whole genome shotgun (WGS) entry which is preliminary data.</text>
</comment>
<evidence type="ECO:0000313" key="1">
    <source>
        <dbReference type="EMBL" id="MBB5205205.1"/>
    </source>
</evidence>
<sequence length="128" mass="15069">MTIQSRMKPDELDATFHALASEPRRRMLDWLQREPGCNLQRLCECFEGELSRFGVMKHLQVLERGQLVISLKEGRERKLWFNAAPIQLIHERWTTEYSAYWSARLTALKYLAEGAEVHSLPTARKNRR</sequence>
<dbReference type="AlphaFoldDB" id="A0A840S4B0"/>
<dbReference type="PANTHER" id="PTHR38600">
    <property type="entry name" value="TRANSCRIPTIONAL REGULATORY PROTEIN"/>
    <property type="match status" value="1"/>
</dbReference>
<dbReference type="InterPro" id="IPR036388">
    <property type="entry name" value="WH-like_DNA-bd_sf"/>
</dbReference>
<protein>
    <submittedName>
        <fullName evidence="1">DNA-binding transcriptional ArsR family regulator</fullName>
    </submittedName>
</protein>
<keyword evidence="1" id="KW-0238">DNA-binding</keyword>
<dbReference type="EMBL" id="JACHHO010000003">
    <property type="protein sequence ID" value="MBB5205205.1"/>
    <property type="molecule type" value="Genomic_DNA"/>
</dbReference>
<reference evidence="1 2" key="1">
    <citation type="submission" date="2020-08" db="EMBL/GenBank/DDBJ databases">
        <title>Genomic Encyclopedia of Type Strains, Phase IV (KMG-IV): sequencing the most valuable type-strain genomes for metagenomic binning, comparative biology and taxonomic classification.</title>
        <authorList>
            <person name="Goeker M."/>
        </authorList>
    </citation>
    <scope>NUCLEOTIDE SEQUENCE [LARGE SCALE GENOMIC DNA]</scope>
    <source>
        <strain evidence="1 2">DSM 23958</strain>
    </source>
</reference>
<gene>
    <name evidence="1" type="ORF">HNQ51_002524</name>
</gene>
<keyword evidence="2" id="KW-1185">Reference proteome</keyword>
<organism evidence="1 2">
    <name type="scientific">Inhella inkyongensis</name>
    <dbReference type="NCBI Taxonomy" id="392593"/>
    <lineage>
        <taxon>Bacteria</taxon>
        <taxon>Pseudomonadati</taxon>
        <taxon>Pseudomonadota</taxon>
        <taxon>Betaproteobacteria</taxon>
        <taxon>Burkholderiales</taxon>
        <taxon>Sphaerotilaceae</taxon>
        <taxon>Inhella</taxon>
    </lineage>
</organism>
<proteinExistence type="predicted"/>
<dbReference type="PANTHER" id="PTHR38600:SF1">
    <property type="entry name" value="TRANSCRIPTIONAL REGULATORY PROTEIN"/>
    <property type="match status" value="1"/>
</dbReference>
<dbReference type="RefSeq" id="WP_221304985.1">
    <property type="nucleotide sequence ID" value="NZ_JACHHO010000003.1"/>
</dbReference>
<dbReference type="InterPro" id="IPR036390">
    <property type="entry name" value="WH_DNA-bd_sf"/>
</dbReference>